<sequence>MSDTDIANQLAVAGHHRPTLRTVELPPYPGVLFVPGDAAPQGSKRHVGRGRMVESSKAVGPWRERVALAAHQHGWTLAPAGVPVAVDLVFVRPRPVSTPKSRTPPATKKPDVDKLARAVLDALTGIAWVDDSQVIDLRAGKRLAEIGEQPGVYITVATEEQP</sequence>
<dbReference type="InterPro" id="IPR036614">
    <property type="entry name" value="RusA-like_sf"/>
</dbReference>
<dbReference type="SUPFAM" id="SSF103084">
    <property type="entry name" value="Holliday junction resolvase RusA"/>
    <property type="match status" value="1"/>
</dbReference>
<keyword evidence="2" id="KW-1185">Reference proteome</keyword>
<dbReference type="Gene3D" id="3.30.1330.70">
    <property type="entry name" value="Holliday junction resolvase RusA"/>
    <property type="match status" value="1"/>
</dbReference>
<proteinExistence type="predicted"/>
<protein>
    <submittedName>
        <fullName evidence="1">RusA family crossover junction endodeoxyribonuclease</fullName>
    </submittedName>
</protein>
<dbReference type="Pfam" id="PF05866">
    <property type="entry name" value="RusA"/>
    <property type="match status" value="1"/>
</dbReference>
<evidence type="ECO:0000313" key="1">
    <source>
        <dbReference type="EMBL" id="MFF0546927.1"/>
    </source>
</evidence>
<dbReference type="InterPro" id="IPR008822">
    <property type="entry name" value="Endonuclease_RusA-like"/>
</dbReference>
<comment type="caution">
    <text evidence="1">The sequence shown here is derived from an EMBL/GenBank/DDBJ whole genome shotgun (WGS) entry which is preliminary data.</text>
</comment>
<name>A0ABW6PWY9_9NOCA</name>
<accession>A0ABW6PWY9</accession>
<gene>
    <name evidence="1" type="ORF">ACFYTF_29230</name>
</gene>
<reference evidence="1 2" key="1">
    <citation type="submission" date="2024-10" db="EMBL/GenBank/DDBJ databases">
        <title>The Natural Products Discovery Center: Release of the First 8490 Sequenced Strains for Exploring Actinobacteria Biosynthetic Diversity.</title>
        <authorList>
            <person name="Kalkreuter E."/>
            <person name="Kautsar S.A."/>
            <person name="Yang D."/>
            <person name="Bader C.D."/>
            <person name="Teijaro C.N."/>
            <person name="Fluegel L."/>
            <person name="Davis C.M."/>
            <person name="Simpson J.R."/>
            <person name="Lauterbach L."/>
            <person name="Steele A.D."/>
            <person name="Gui C."/>
            <person name="Meng S."/>
            <person name="Li G."/>
            <person name="Viehrig K."/>
            <person name="Ye F."/>
            <person name="Su P."/>
            <person name="Kiefer A.F."/>
            <person name="Nichols A."/>
            <person name="Cepeda A.J."/>
            <person name="Yan W."/>
            <person name="Fan B."/>
            <person name="Jiang Y."/>
            <person name="Adhikari A."/>
            <person name="Zheng C.-J."/>
            <person name="Schuster L."/>
            <person name="Cowan T.M."/>
            <person name="Smanski M.J."/>
            <person name="Chevrette M.G."/>
            <person name="De Carvalho L.P.S."/>
            <person name="Shen B."/>
        </authorList>
    </citation>
    <scope>NUCLEOTIDE SEQUENCE [LARGE SCALE GENOMIC DNA]</scope>
    <source>
        <strain evidence="1 2">NPDC004045</strain>
    </source>
</reference>
<organism evidence="1 2">
    <name type="scientific">Nocardia thailandica</name>
    <dbReference type="NCBI Taxonomy" id="257275"/>
    <lineage>
        <taxon>Bacteria</taxon>
        <taxon>Bacillati</taxon>
        <taxon>Actinomycetota</taxon>
        <taxon>Actinomycetes</taxon>
        <taxon>Mycobacteriales</taxon>
        <taxon>Nocardiaceae</taxon>
        <taxon>Nocardia</taxon>
    </lineage>
</organism>
<dbReference type="RefSeq" id="WP_387703111.1">
    <property type="nucleotide sequence ID" value="NZ_JBIAMX010000029.1"/>
</dbReference>
<dbReference type="Proteomes" id="UP001601444">
    <property type="component" value="Unassembled WGS sequence"/>
</dbReference>
<evidence type="ECO:0000313" key="2">
    <source>
        <dbReference type="Proteomes" id="UP001601444"/>
    </source>
</evidence>
<dbReference type="EMBL" id="JBIAMX010000029">
    <property type="protein sequence ID" value="MFF0546927.1"/>
    <property type="molecule type" value="Genomic_DNA"/>
</dbReference>